<feature type="binding site" evidence="15">
    <location>
        <position position="178"/>
    </location>
    <ligand>
        <name>Ca(2+)</name>
        <dbReference type="ChEBI" id="CHEBI:29108"/>
        <label>1</label>
    </ligand>
</feature>
<evidence type="ECO:0000256" key="18">
    <source>
        <dbReference type="SAM" id="MobiDB-lite"/>
    </source>
</evidence>
<keyword evidence="22" id="KW-1185">Reference proteome</keyword>
<feature type="chain" id="PRO_5041258574" description="alpha-amylase" evidence="19">
    <location>
        <begin position="17"/>
        <end position="530"/>
    </location>
</feature>
<proteinExistence type="inferred from homology"/>
<feature type="binding site" evidence="17">
    <location>
        <position position="361"/>
    </location>
    <ligand>
        <name>substrate</name>
    </ligand>
</feature>
<organism evidence="21 22">
    <name type="scientific">Dioszegia hungarica</name>
    <dbReference type="NCBI Taxonomy" id="4972"/>
    <lineage>
        <taxon>Eukaryota</taxon>
        <taxon>Fungi</taxon>
        <taxon>Dikarya</taxon>
        <taxon>Basidiomycota</taxon>
        <taxon>Agaricomycotina</taxon>
        <taxon>Tremellomycetes</taxon>
        <taxon>Tremellales</taxon>
        <taxon>Bulleribasidiaceae</taxon>
        <taxon>Dioszegia</taxon>
    </lineage>
</organism>
<dbReference type="Gene3D" id="3.20.20.80">
    <property type="entry name" value="Glycosidases"/>
    <property type="match status" value="1"/>
</dbReference>
<dbReference type="InterPro" id="IPR006047">
    <property type="entry name" value="GH13_cat_dom"/>
</dbReference>
<dbReference type="InterPro" id="IPR013780">
    <property type="entry name" value="Glyco_hydro_b"/>
</dbReference>
<feature type="active site" description="Proton donor" evidence="13">
    <location>
        <position position="246"/>
    </location>
</feature>
<comment type="catalytic activity">
    <reaction evidence="1">
        <text>Endohydrolysis of (1-&gt;4)-alpha-D-glucosidic linkages in polysaccharides containing three or more (1-&gt;4)-alpha-linked D-glucose units.</text>
        <dbReference type="EC" id="3.2.1.1"/>
    </reaction>
</comment>
<evidence type="ECO:0000256" key="11">
    <source>
        <dbReference type="ARBA" id="ARBA00023277"/>
    </source>
</evidence>
<dbReference type="Gene3D" id="2.60.40.1180">
    <property type="entry name" value="Golgi alpha-mannosidase II"/>
    <property type="match status" value="1"/>
</dbReference>
<dbReference type="PANTHER" id="PTHR10357:SF215">
    <property type="entry name" value="ALPHA-AMYLASE 1"/>
    <property type="match status" value="1"/>
</dbReference>
<evidence type="ECO:0000256" key="9">
    <source>
        <dbReference type="ARBA" id="ARBA00023157"/>
    </source>
</evidence>
<keyword evidence="11" id="KW-0119">Carbohydrate metabolism</keyword>
<dbReference type="InterPro" id="IPR013777">
    <property type="entry name" value="A-amylase-like"/>
</dbReference>
<feature type="binding site" evidence="15">
    <location>
        <position position="246"/>
    </location>
    <ligand>
        <name>Ca(2+)</name>
        <dbReference type="ChEBI" id="CHEBI:29108"/>
        <label>2</label>
    </ligand>
</feature>
<feature type="binding site" evidence="17">
    <location>
        <position position="314"/>
    </location>
    <ligand>
        <name>substrate</name>
    </ligand>
</feature>
<dbReference type="GO" id="GO:0016052">
    <property type="term" value="P:carbohydrate catabolic process"/>
    <property type="evidence" value="ECO:0007669"/>
    <property type="project" value="InterPro"/>
</dbReference>
<feature type="signal peptide" evidence="19">
    <location>
        <begin position="1"/>
        <end position="16"/>
    </location>
</feature>
<dbReference type="SUPFAM" id="SSF51445">
    <property type="entry name" value="(Trans)glycosidases"/>
    <property type="match status" value="1"/>
</dbReference>
<gene>
    <name evidence="21" type="ORF">MKK02DRAFT_32349</name>
</gene>
<evidence type="ECO:0000256" key="7">
    <source>
        <dbReference type="ARBA" id="ARBA00022801"/>
    </source>
</evidence>
<evidence type="ECO:0000256" key="6">
    <source>
        <dbReference type="ARBA" id="ARBA00022729"/>
    </source>
</evidence>
<dbReference type="InterPro" id="IPR015340">
    <property type="entry name" value="A_amylase_C_dom"/>
</dbReference>
<keyword evidence="6 19" id="KW-0732">Signal</keyword>
<feature type="binding site" evidence="15">
    <location>
        <position position="226"/>
    </location>
    <ligand>
        <name>Ca(2+)</name>
        <dbReference type="ChEBI" id="CHEBI:29108"/>
        <label>1</label>
    </ligand>
</feature>
<dbReference type="PIRSF" id="PIRSF001024">
    <property type="entry name" value="Alph-amyl_fung"/>
    <property type="match status" value="1"/>
</dbReference>
<evidence type="ECO:0000259" key="20">
    <source>
        <dbReference type="SMART" id="SM00642"/>
    </source>
</evidence>
<comment type="cofactor">
    <cofactor evidence="2">
        <name>Ca(2+)</name>
        <dbReference type="ChEBI" id="CHEBI:29108"/>
    </cofactor>
</comment>
<keyword evidence="5 15" id="KW-0479">Metal-binding</keyword>
<keyword evidence="10" id="KW-0325">Glycoprotein</keyword>
<feature type="binding site" evidence="17">
    <location>
        <position position="250"/>
    </location>
    <ligand>
        <name>substrate</name>
    </ligand>
</feature>
<feature type="binding site" evidence="17">
    <location>
        <position position="220"/>
    </location>
    <ligand>
        <name>substrate</name>
    </ligand>
</feature>
<evidence type="ECO:0000313" key="22">
    <source>
        <dbReference type="Proteomes" id="UP001164286"/>
    </source>
</evidence>
<keyword evidence="12" id="KW-0326">Glycosidase</keyword>
<feature type="compositionally biased region" description="Low complexity" evidence="18">
    <location>
        <begin position="489"/>
        <end position="498"/>
    </location>
</feature>
<feature type="binding site" evidence="15">
    <location>
        <position position="137"/>
    </location>
    <ligand>
        <name>Ca(2+)</name>
        <dbReference type="ChEBI" id="CHEBI:29108"/>
        <label>1</label>
    </ligand>
</feature>
<name>A0AA38HAT7_9TREE</name>
<feature type="site" description="Transition state stabilizer" evidence="14">
    <location>
        <position position="314"/>
    </location>
</feature>
<feature type="binding site" evidence="15">
    <location>
        <position position="222"/>
    </location>
    <ligand>
        <name>Ca(2+)</name>
        <dbReference type="ChEBI" id="CHEBI:29108"/>
        <label>2</label>
    </ligand>
</feature>
<keyword evidence="8 15" id="KW-0106">Calcium</keyword>
<dbReference type="AlphaFoldDB" id="A0AA38HAT7"/>
<feature type="binding site" evidence="17">
    <location>
        <position position="138"/>
    </location>
    <ligand>
        <name>substrate</name>
    </ligand>
</feature>
<accession>A0AA38HAT7</accession>
<feature type="binding site" evidence="17">
    <location>
        <position position="99"/>
    </location>
    <ligand>
        <name>substrate</name>
    </ligand>
</feature>
<evidence type="ECO:0000256" key="17">
    <source>
        <dbReference type="PIRSR" id="PIRSR001024-5"/>
    </source>
</evidence>
<evidence type="ECO:0000256" key="1">
    <source>
        <dbReference type="ARBA" id="ARBA00000548"/>
    </source>
</evidence>
<feature type="domain" description="Glycosyl hydrolase family 13 catalytic" evidence="20">
    <location>
        <begin position="29"/>
        <end position="386"/>
    </location>
</feature>
<dbReference type="GO" id="GO:0005509">
    <property type="term" value="F:calcium ion binding"/>
    <property type="evidence" value="ECO:0007669"/>
    <property type="project" value="InterPro"/>
</dbReference>
<keyword evidence="7" id="KW-0378">Hydrolase</keyword>
<sequence>MLALLHLLCLPLLSYALSNDAMRQRRVYQLVTDRFASPSNSSSAPCNVASAPYCGGTYKGIVGKLDYIKGMGFDTVWISPVVSNIGGTTGHGQAYHGYWTLDPAKLNDNFGTADDLKALSAALHAKGMYLMVDIVVNHVAATSGSSFSPSSSYGQFSTAASYHPFCWITDYTNQTQVEQCWLGDDQVALPDLNTDSSTVSAYWNAWIKKLVSDYSIDLIRIDTVKHVAQSFWPSFLASAGVGNVGEVLDGSPSYVGAYQKSAQINPFNYPIYYPLVRAFNGTGGNMTELINMSGSVKSSFSDPTLLGGFLNNHDNPRFESWVSDAALIKNAHAYSFVSDSVPYLYYGSEAGFKGGADPLNREPLWTSNFNTGSDLYKFFASLNAARAAAGNASTSFYTTQMTLTSLSAKDLLIAKGPLLSVLTSRGASGASNSINIPQTSSGWGNNVAITDALTCAQFNTASNGALSVPIEGGMPRVLIETSKRGSLCSNSTSTNTSTGGKSAAGRRGVVDGMLALSAGAVALLGGAMML</sequence>
<dbReference type="SUPFAM" id="SSF51011">
    <property type="entry name" value="Glycosyl hydrolase domain"/>
    <property type="match status" value="1"/>
</dbReference>
<dbReference type="Proteomes" id="UP001164286">
    <property type="component" value="Unassembled WGS sequence"/>
</dbReference>
<evidence type="ECO:0000256" key="4">
    <source>
        <dbReference type="ARBA" id="ARBA00012595"/>
    </source>
</evidence>
<evidence type="ECO:0000256" key="5">
    <source>
        <dbReference type="ARBA" id="ARBA00022723"/>
    </source>
</evidence>
<feature type="disulfide bond" evidence="16">
    <location>
        <begin position="166"/>
        <end position="180"/>
    </location>
</feature>
<dbReference type="RefSeq" id="XP_052947300.1">
    <property type="nucleotide sequence ID" value="XM_053088490.1"/>
</dbReference>
<dbReference type="Pfam" id="PF09260">
    <property type="entry name" value="A_amylase_dom_C"/>
    <property type="match status" value="1"/>
</dbReference>
<evidence type="ECO:0000256" key="15">
    <source>
        <dbReference type="PIRSR" id="PIRSR001024-3"/>
    </source>
</evidence>
<dbReference type="InterPro" id="IPR017853">
    <property type="entry name" value="GH"/>
</dbReference>
<dbReference type="EC" id="3.2.1.1" evidence="4"/>
<evidence type="ECO:0000256" key="8">
    <source>
        <dbReference type="ARBA" id="ARBA00022837"/>
    </source>
</evidence>
<comment type="similarity">
    <text evidence="3">Belongs to the glycosyl hydrolase 13 family.</text>
</comment>
<reference evidence="21" key="1">
    <citation type="journal article" date="2022" name="G3 (Bethesda)">
        <title>High quality genome of the basidiomycete yeast Dioszegia hungarica PDD-24b-2 isolated from cloud water.</title>
        <authorList>
            <person name="Jarrige D."/>
            <person name="Haridas S."/>
            <person name="Bleykasten-Grosshans C."/>
            <person name="Joly M."/>
            <person name="Nadalig T."/>
            <person name="Sancelme M."/>
            <person name="Vuilleumier S."/>
            <person name="Grigoriev I.V."/>
            <person name="Amato P."/>
            <person name="Bringel F."/>
        </authorList>
    </citation>
    <scope>NUCLEOTIDE SEQUENCE</scope>
    <source>
        <strain evidence="21">PDD-24b-2</strain>
    </source>
</reference>
<protein>
    <recommendedName>
        <fullName evidence="4">alpha-amylase</fullName>
        <ecNumber evidence="4">3.2.1.1</ecNumber>
    </recommendedName>
</protein>
<evidence type="ECO:0000256" key="10">
    <source>
        <dbReference type="ARBA" id="ARBA00023180"/>
    </source>
</evidence>
<dbReference type="EMBL" id="JAKWFO010000004">
    <property type="protein sequence ID" value="KAI9637523.1"/>
    <property type="molecule type" value="Genomic_DNA"/>
</dbReference>
<comment type="caution">
    <text evidence="21">The sequence shown here is derived from an EMBL/GenBank/DDBJ whole genome shotgun (WGS) entry which is preliminary data.</text>
</comment>
<dbReference type="PANTHER" id="PTHR10357">
    <property type="entry name" value="ALPHA-AMYLASE FAMILY MEMBER"/>
    <property type="match status" value="1"/>
</dbReference>
<dbReference type="FunFam" id="3.20.20.80:FF:000120">
    <property type="entry name" value="Alpha-amylase A"/>
    <property type="match status" value="1"/>
</dbReference>
<evidence type="ECO:0000256" key="14">
    <source>
        <dbReference type="PIRSR" id="PIRSR001024-2"/>
    </source>
</evidence>
<dbReference type="CDD" id="cd11319">
    <property type="entry name" value="AmyAc_euk_AmyA"/>
    <property type="match status" value="1"/>
</dbReference>
<evidence type="ECO:0000256" key="13">
    <source>
        <dbReference type="PIRSR" id="PIRSR001024-1"/>
    </source>
</evidence>
<evidence type="ECO:0000256" key="12">
    <source>
        <dbReference type="ARBA" id="ARBA00023295"/>
    </source>
</evidence>
<evidence type="ECO:0000256" key="16">
    <source>
        <dbReference type="PIRSR" id="PIRSR001024-4"/>
    </source>
</evidence>
<dbReference type="GeneID" id="77727695"/>
<evidence type="ECO:0000256" key="2">
    <source>
        <dbReference type="ARBA" id="ARBA00001913"/>
    </source>
</evidence>
<evidence type="ECO:0000256" key="19">
    <source>
        <dbReference type="SAM" id="SignalP"/>
    </source>
</evidence>
<evidence type="ECO:0000256" key="3">
    <source>
        <dbReference type="ARBA" id="ARBA00008061"/>
    </source>
</evidence>
<dbReference type="SMART" id="SM00642">
    <property type="entry name" value="Aamy"/>
    <property type="match status" value="1"/>
</dbReference>
<feature type="region of interest" description="Disordered" evidence="18">
    <location>
        <begin position="485"/>
        <end position="505"/>
    </location>
</feature>
<dbReference type="GO" id="GO:0004556">
    <property type="term" value="F:alpha-amylase activity"/>
    <property type="evidence" value="ECO:0007669"/>
    <property type="project" value="UniProtKB-EC"/>
</dbReference>
<feature type="disulfide bond" evidence="16">
    <location>
        <begin position="46"/>
        <end position="54"/>
    </location>
</feature>
<feature type="active site" description="Nucleophile" evidence="13">
    <location>
        <position position="222"/>
    </location>
</feature>
<dbReference type="Pfam" id="PF00128">
    <property type="entry name" value="Alpha-amylase"/>
    <property type="match status" value="1"/>
</dbReference>
<keyword evidence="9 16" id="KW-1015">Disulfide bond</keyword>
<feature type="binding site" evidence="15">
    <location>
        <position position="191"/>
    </location>
    <ligand>
        <name>Ca(2+)</name>
        <dbReference type="ChEBI" id="CHEBI:29108"/>
        <label>1</label>
    </ligand>
</feature>
<evidence type="ECO:0000313" key="21">
    <source>
        <dbReference type="EMBL" id="KAI9637523.1"/>
    </source>
</evidence>